<feature type="chain" id="PRO_5037065037" description="PsbP C-terminal domain-containing protein" evidence="1">
    <location>
        <begin position="22"/>
        <end position="167"/>
    </location>
</feature>
<reference evidence="3" key="1">
    <citation type="journal article" date="2014" name="Int. J. Syst. Evol. Microbiol.">
        <title>Complete genome sequence of Corynebacterium casei LMG S-19264T (=DSM 44701T), isolated from a smear-ripened cheese.</title>
        <authorList>
            <consortium name="US DOE Joint Genome Institute (JGI-PGF)"/>
            <person name="Walter F."/>
            <person name="Albersmeier A."/>
            <person name="Kalinowski J."/>
            <person name="Ruckert C."/>
        </authorList>
    </citation>
    <scope>NUCLEOTIDE SEQUENCE</scope>
    <source>
        <strain evidence="3">JCM 31311</strain>
    </source>
</reference>
<accession>A0A918BVP6</accession>
<dbReference type="Pfam" id="PF01789">
    <property type="entry name" value="PsbP"/>
    <property type="match status" value="1"/>
</dbReference>
<reference evidence="3" key="2">
    <citation type="submission" date="2020-09" db="EMBL/GenBank/DDBJ databases">
        <authorList>
            <person name="Sun Q."/>
            <person name="Ohkuma M."/>
        </authorList>
    </citation>
    <scope>NUCLEOTIDE SEQUENCE</scope>
    <source>
        <strain evidence="3">JCM 31311</strain>
    </source>
</reference>
<keyword evidence="1" id="KW-0732">Signal</keyword>
<feature type="signal peptide" evidence="1">
    <location>
        <begin position="1"/>
        <end position="21"/>
    </location>
</feature>
<dbReference type="GO" id="GO:0005509">
    <property type="term" value="F:calcium ion binding"/>
    <property type="evidence" value="ECO:0007669"/>
    <property type="project" value="InterPro"/>
</dbReference>
<dbReference type="Proteomes" id="UP000603865">
    <property type="component" value="Unassembled WGS sequence"/>
</dbReference>
<protein>
    <recommendedName>
        <fullName evidence="2">PsbP C-terminal domain-containing protein</fullName>
    </recommendedName>
</protein>
<dbReference type="GO" id="GO:0009654">
    <property type="term" value="C:photosystem II oxygen evolving complex"/>
    <property type="evidence" value="ECO:0007669"/>
    <property type="project" value="InterPro"/>
</dbReference>
<evidence type="ECO:0000256" key="1">
    <source>
        <dbReference type="SAM" id="SignalP"/>
    </source>
</evidence>
<dbReference type="RefSeq" id="WP_189087739.1">
    <property type="nucleotide sequence ID" value="NZ_BMQL01000001.1"/>
</dbReference>
<proteinExistence type="predicted"/>
<name>A0A918BVP6_9DEIO</name>
<keyword evidence="4" id="KW-1185">Reference proteome</keyword>
<evidence type="ECO:0000259" key="2">
    <source>
        <dbReference type="Pfam" id="PF01789"/>
    </source>
</evidence>
<evidence type="ECO:0000313" key="4">
    <source>
        <dbReference type="Proteomes" id="UP000603865"/>
    </source>
</evidence>
<sequence>MKTLHGWTVAAALTLASTALGATFTDKANGFSVTPPAGWNRGNVQGVAVIYGSPTKVDGFTPNVNVAVETLPGTISLTEYGRAGDVQFVKAIPGAKKVSSVRSTLGGYPAISQVYTGTVQGHALYFTQTFAVVGKRAYVLTGTTTPARASMLAPQMAAFVKSFRVLR</sequence>
<dbReference type="EMBL" id="BMQL01000001">
    <property type="protein sequence ID" value="GGQ94540.1"/>
    <property type="molecule type" value="Genomic_DNA"/>
</dbReference>
<feature type="domain" description="PsbP C-terminal" evidence="2">
    <location>
        <begin position="23"/>
        <end position="164"/>
    </location>
</feature>
<gene>
    <name evidence="3" type="ORF">GCM10008957_03370</name>
</gene>
<dbReference type="GO" id="GO:0015979">
    <property type="term" value="P:photosynthesis"/>
    <property type="evidence" value="ECO:0007669"/>
    <property type="project" value="InterPro"/>
</dbReference>
<dbReference type="GO" id="GO:0019898">
    <property type="term" value="C:extrinsic component of membrane"/>
    <property type="evidence" value="ECO:0007669"/>
    <property type="project" value="InterPro"/>
</dbReference>
<dbReference type="Gene3D" id="3.40.1000.10">
    <property type="entry name" value="Mog1/PsbP, alpha/beta/alpha sandwich"/>
    <property type="match status" value="1"/>
</dbReference>
<dbReference type="AlphaFoldDB" id="A0A918BVP6"/>
<dbReference type="InterPro" id="IPR002683">
    <property type="entry name" value="PsbP_C"/>
</dbReference>
<organism evidence="3 4">
    <name type="scientific">Deinococcus ruber</name>
    <dbReference type="NCBI Taxonomy" id="1848197"/>
    <lineage>
        <taxon>Bacteria</taxon>
        <taxon>Thermotogati</taxon>
        <taxon>Deinococcota</taxon>
        <taxon>Deinococci</taxon>
        <taxon>Deinococcales</taxon>
        <taxon>Deinococcaceae</taxon>
        <taxon>Deinococcus</taxon>
    </lineage>
</organism>
<comment type="caution">
    <text evidence="3">The sequence shown here is derived from an EMBL/GenBank/DDBJ whole genome shotgun (WGS) entry which is preliminary data.</text>
</comment>
<evidence type="ECO:0000313" key="3">
    <source>
        <dbReference type="EMBL" id="GGQ94540.1"/>
    </source>
</evidence>